<dbReference type="InterPro" id="IPR020814">
    <property type="entry name" value="Ribosomal_S6_plastid/chlpt"/>
</dbReference>
<evidence type="ECO:0000256" key="1">
    <source>
        <dbReference type="ARBA" id="ARBA00009512"/>
    </source>
</evidence>
<organism evidence="7">
    <name type="scientific">Hildenbrandia rubra</name>
    <dbReference type="NCBI Taxonomy" id="31481"/>
    <lineage>
        <taxon>Eukaryota</taxon>
        <taxon>Rhodophyta</taxon>
        <taxon>Florideophyceae</taxon>
        <taxon>Hildenbrandiophycidae</taxon>
        <taxon>Hildenbrandiales</taxon>
        <taxon>Hildenbrandiaceae</taxon>
        <taxon>Hildenbrandia</taxon>
    </lineage>
</organism>
<keyword evidence="5" id="KW-0687">Ribonucleoprotein</keyword>
<keyword evidence="3" id="KW-0694">RNA-binding</keyword>
<keyword evidence="4 7" id="KW-0689">Ribosomal protein</keyword>
<dbReference type="RefSeq" id="YP_009294153.1">
    <property type="nucleotide sequence ID" value="NC_031146.1"/>
</dbReference>
<reference evidence="7" key="1">
    <citation type="journal article" date="2016" name="BMC Biol.">
        <title>Parallel evolution of highly conserved plastid genome architecture in red seaweeds and seed plants.</title>
        <authorList>
            <person name="Lee J."/>
            <person name="Cho C.H."/>
            <person name="Park S.I."/>
            <person name="Choi J.W."/>
            <person name="Song H.S."/>
            <person name="West J.A."/>
            <person name="Bhattacharya D."/>
            <person name="Yoon H.S."/>
        </authorList>
    </citation>
    <scope>NUCLEOTIDE SEQUENCE</scope>
</reference>
<evidence type="ECO:0000256" key="3">
    <source>
        <dbReference type="ARBA" id="ARBA00022884"/>
    </source>
</evidence>
<geneLocation type="plastid" evidence="7"/>
<dbReference type="GO" id="GO:0003735">
    <property type="term" value="F:structural constituent of ribosome"/>
    <property type="evidence" value="ECO:0007669"/>
    <property type="project" value="InterPro"/>
</dbReference>
<evidence type="ECO:0000256" key="5">
    <source>
        <dbReference type="ARBA" id="ARBA00023274"/>
    </source>
</evidence>
<dbReference type="EMBL" id="KX284724">
    <property type="protein sequence ID" value="AOM67395.1"/>
    <property type="molecule type" value="Genomic_DNA"/>
</dbReference>
<evidence type="ECO:0000313" key="7">
    <source>
        <dbReference type="EMBL" id="AOM67395.1"/>
    </source>
</evidence>
<dbReference type="GO" id="GO:0005840">
    <property type="term" value="C:ribosome"/>
    <property type="evidence" value="ECO:0007669"/>
    <property type="project" value="UniProtKB-KW"/>
</dbReference>
<dbReference type="InterPro" id="IPR014717">
    <property type="entry name" value="Transl_elong_EF1B/ribsomal_bS6"/>
</dbReference>
<dbReference type="GO" id="GO:1990904">
    <property type="term" value="C:ribonucleoprotein complex"/>
    <property type="evidence" value="ECO:0007669"/>
    <property type="project" value="UniProtKB-KW"/>
</dbReference>
<dbReference type="GO" id="GO:0005737">
    <property type="term" value="C:cytoplasm"/>
    <property type="evidence" value="ECO:0007669"/>
    <property type="project" value="UniProtKB-ARBA"/>
</dbReference>
<dbReference type="GO" id="GO:0070181">
    <property type="term" value="F:small ribosomal subunit rRNA binding"/>
    <property type="evidence" value="ECO:0007669"/>
    <property type="project" value="TreeGrafter"/>
</dbReference>
<dbReference type="Pfam" id="PF01250">
    <property type="entry name" value="Ribosomal_S6"/>
    <property type="match status" value="1"/>
</dbReference>
<gene>
    <name evidence="7" type="primary">rps6</name>
    <name evidence="7" type="ORF">Hrub_151</name>
</gene>
<dbReference type="AlphaFoldDB" id="A0A1C9CG95"/>
<keyword evidence="7" id="KW-0934">Plastid</keyword>
<proteinExistence type="inferred from homology"/>
<dbReference type="GO" id="GO:0006412">
    <property type="term" value="P:translation"/>
    <property type="evidence" value="ECO:0007669"/>
    <property type="project" value="InterPro"/>
</dbReference>
<dbReference type="NCBIfam" id="TIGR00166">
    <property type="entry name" value="S6"/>
    <property type="match status" value="1"/>
</dbReference>
<dbReference type="PROSITE" id="PS01048">
    <property type="entry name" value="RIBOSOMAL_S6"/>
    <property type="match status" value="1"/>
</dbReference>
<evidence type="ECO:0000256" key="6">
    <source>
        <dbReference type="ARBA" id="ARBA00035537"/>
    </source>
</evidence>
<dbReference type="HAMAP" id="MF_00360">
    <property type="entry name" value="Ribosomal_bS6"/>
    <property type="match status" value="1"/>
</dbReference>
<accession>A0A1C9CG95</accession>
<comment type="similarity">
    <text evidence="1">Belongs to the bacterial ribosomal protein bS6 family.</text>
</comment>
<evidence type="ECO:0000256" key="4">
    <source>
        <dbReference type="ARBA" id="ARBA00022980"/>
    </source>
</evidence>
<dbReference type="InterPro" id="IPR000529">
    <property type="entry name" value="Ribosomal_bS6"/>
</dbReference>
<protein>
    <recommendedName>
        <fullName evidence="6">30S ribosomal protein S6, chloroplastic</fullName>
    </recommendedName>
</protein>
<keyword evidence="2" id="KW-0699">rRNA-binding</keyword>
<dbReference type="GeneID" id="29070132"/>
<dbReference type="SUPFAM" id="SSF54995">
    <property type="entry name" value="Ribosomal protein S6"/>
    <property type="match status" value="1"/>
</dbReference>
<dbReference type="Gene3D" id="3.30.70.60">
    <property type="match status" value="1"/>
</dbReference>
<dbReference type="InterPro" id="IPR035980">
    <property type="entry name" value="Ribosomal_bS6_sf"/>
</dbReference>
<dbReference type="PANTHER" id="PTHR21011">
    <property type="entry name" value="MITOCHONDRIAL 28S RIBOSOMAL PROTEIN S6"/>
    <property type="match status" value="1"/>
</dbReference>
<dbReference type="InterPro" id="IPR020815">
    <property type="entry name" value="Ribosomal_bS6_CS"/>
</dbReference>
<sequence>MMLDPYETIYIIKPNITEKETTKTINTYRKFLQKNGAHNILVQNRGRRHLSYSIKNYYDGIYVQMNYDGNAYLMTLLEKFIRFDANIFRHINLKQHQNSTRKD</sequence>
<dbReference type="PANTHER" id="PTHR21011:SF1">
    <property type="entry name" value="SMALL RIBOSOMAL SUBUNIT PROTEIN BS6M"/>
    <property type="match status" value="1"/>
</dbReference>
<evidence type="ECO:0000256" key="2">
    <source>
        <dbReference type="ARBA" id="ARBA00022730"/>
    </source>
</evidence>
<name>A0A1C9CG95_9FLOR</name>